<evidence type="ECO:0000256" key="2">
    <source>
        <dbReference type="ARBA" id="ARBA00022603"/>
    </source>
</evidence>
<gene>
    <name evidence="7" type="ORF">HUK38_02255</name>
</gene>
<evidence type="ECO:0000313" key="8">
    <source>
        <dbReference type="Proteomes" id="UP000548632"/>
    </source>
</evidence>
<proteinExistence type="predicted"/>
<keyword evidence="4" id="KW-0949">S-adenosyl-L-methionine</keyword>
<dbReference type="RefSeq" id="WP_202985504.1">
    <property type="nucleotide sequence ID" value="NZ_JABVCQ010000004.1"/>
</dbReference>
<dbReference type="InterPro" id="IPR029063">
    <property type="entry name" value="SAM-dependent_MTases_sf"/>
</dbReference>
<keyword evidence="7" id="KW-0547">Nucleotide-binding</keyword>
<dbReference type="Proteomes" id="UP000548632">
    <property type="component" value="Unassembled WGS sequence"/>
</dbReference>
<evidence type="ECO:0000256" key="1">
    <source>
        <dbReference type="ARBA" id="ARBA00011900"/>
    </source>
</evidence>
<name>A0A839H923_9GAMM</name>
<dbReference type="GO" id="GO:0006304">
    <property type="term" value="P:DNA modification"/>
    <property type="evidence" value="ECO:0007669"/>
    <property type="project" value="InterPro"/>
</dbReference>
<dbReference type="Pfam" id="PF07669">
    <property type="entry name" value="Eco57I"/>
    <property type="match status" value="1"/>
</dbReference>
<evidence type="ECO:0000256" key="5">
    <source>
        <dbReference type="ARBA" id="ARBA00047942"/>
    </source>
</evidence>
<dbReference type="GO" id="GO:0005524">
    <property type="term" value="F:ATP binding"/>
    <property type="evidence" value="ECO:0007669"/>
    <property type="project" value="UniProtKB-KW"/>
</dbReference>
<feature type="domain" description="Type II methyltransferase M.TaqI-like" evidence="6">
    <location>
        <begin position="63"/>
        <end position="132"/>
    </location>
</feature>
<dbReference type="GO" id="GO:0032259">
    <property type="term" value="P:methylation"/>
    <property type="evidence" value="ECO:0007669"/>
    <property type="project" value="UniProtKB-KW"/>
</dbReference>
<dbReference type="InterPro" id="IPR050953">
    <property type="entry name" value="N4_N6_ade-DNA_methylase"/>
</dbReference>
<dbReference type="Gene3D" id="3.40.50.150">
    <property type="entry name" value="Vaccinia Virus protein VP39"/>
    <property type="match status" value="1"/>
</dbReference>
<evidence type="ECO:0000313" key="7">
    <source>
        <dbReference type="EMBL" id="MBB1125050.1"/>
    </source>
</evidence>
<dbReference type="SUPFAM" id="SSF53335">
    <property type="entry name" value="S-adenosyl-L-methionine-dependent methyltransferases"/>
    <property type="match status" value="1"/>
</dbReference>
<dbReference type="EC" id="2.1.1.72" evidence="1"/>
<evidence type="ECO:0000256" key="3">
    <source>
        <dbReference type="ARBA" id="ARBA00022679"/>
    </source>
</evidence>
<comment type="catalytic activity">
    <reaction evidence="5">
        <text>a 2'-deoxyadenosine in DNA + S-adenosyl-L-methionine = an N(6)-methyl-2'-deoxyadenosine in DNA + S-adenosyl-L-homocysteine + H(+)</text>
        <dbReference type="Rhea" id="RHEA:15197"/>
        <dbReference type="Rhea" id="RHEA-COMP:12418"/>
        <dbReference type="Rhea" id="RHEA-COMP:12419"/>
        <dbReference type="ChEBI" id="CHEBI:15378"/>
        <dbReference type="ChEBI" id="CHEBI:57856"/>
        <dbReference type="ChEBI" id="CHEBI:59789"/>
        <dbReference type="ChEBI" id="CHEBI:90615"/>
        <dbReference type="ChEBI" id="CHEBI:90616"/>
        <dbReference type="EC" id="2.1.1.72"/>
    </reaction>
</comment>
<dbReference type="PANTHER" id="PTHR33841:SF1">
    <property type="entry name" value="DNA METHYLTRANSFERASE A"/>
    <property type="match status" value="1"/>
</dbReference>
<dbReference type="InterPro" id="IPR011639">
    <property type="entry name" value="MethylTrfase_TaqI-like_dom"/>
</dbReference>
<dbReference type="GO" id="GO:0009007">
    <property type="term" value="F:site-specific DNA-methyltransferase (adenine-specific) activity"/>
    <property type="evidence" value="ECO:0007669"/>
    <property type="project" value="UniProtKB-EC"/>
</dbReference>
<keyword evidence="3" id="KW-0808">Transferase</keyword>
<protein>
    <recommendedName>
        <fullName evidence="1">site-specific DNA-methyltransferase (adenine-specific)</fullName>
        <ecNumber evidence="1">2.1.1.72</ecNumber>
    </recommendedName>
</protein>
<keyword evidence="8" id="KW-1185">Reference proteome</keyword>
<comment type="caution">
    <text evidence="7">The sequence shown here is derived from an EMBL/GenBank/DDBJ whole genome shotgun (WGS) entry which is preliminary data.</text>
</comment>
<keyword evidence="2" id="KW-0489">Methyltransferase</keyword>
<dbReference type="AlphaFoldDB" id="A0A839H923"/>
<evidence type="ECO:0000256" key="4">
    <source>
        <dbReference type="ARBA" id="ARBA00022691"/>
    </source>
</evidence>
<feature type="non-terminal residue" evidence="7">
    <location>
        <position position="1"/>
    </location>
</feature>
<organism evidence="7 8">
    <name type="scientific">Thiospirillum jenense</name>
    <dbReference type="NCBI Taxonomy" id="1653858"/>
    <lineage>
        <taxon>Bacteria</taxon>
        <taxon>Pseudomonadati</taxon>
        <taxon>Pseudomonadota</taxon>
        <taxon>Gammaproteobacteria</taxon>
        <taxon>Chromatiales</taxon>
        <taxon>Chromatiaceae</taxon>
        <taxon>Thiospirillum</taxon>
    </lineage>
</organism>
<keyword evidence="7" id="KW-0067">ATP-binding</keyword>
<accession>A0A839H923</accession>
<reference evidence="7 8" key="1">
    <citation type="journal article" date="2020" name="Arch. Microbiol.">
        <title>The genome sequence of the giant phototrophic gammaproteobacterium Thiospirillum jenense gives insight into its physiological properties and phylogenetic relationships.</title>
        <authorList>
            <person name="Imhoff J.F."/>
            <person name="Meyer T.E."/>
            <person name="Kyndt J.A."/>
        </authorList>
    </citation>
    <scope>NUCLEOTIDE SEQUENCE [LARGE SCALE GENOMIC DNA]</scope>
    <source>
        <strain evidence="7 8">DSM 216</strain>
    </source>
</reference>
<dbReference type="EMBL" id="JABVCQ010000004">
    <property type="protein sequence ID" value="MBB1125050.1"/>
    <property type="molecule type" value="Genomic_DNA"/>
</dbReference>
<dbReference type="PANTHER" id="PTHR33841">
    <property type="entry name" value="DNA METHYLTRANSFERASE YEEA-RELATED"/>
    <property type="match status" value="1"/>
</dbReference>
<sequence>VFQTDEKEFFQEFDAAIQKNKLRLEDWKKQFSGFMADEKTRAAWLTYASQFPFVSKWFKSAPQYVNQTSGKINLYLLFVEQCFNLLRAGGECGIVIPSGIYTDLGAKGLRDLLFDQCDVTGLFCFENRKEIFENVDSRFKFVVLTFEKGQSTRQFPAAFMRHQVNELAAFPSSTDLLLSVELIRRLSPDSQSVMEFKSALGVQIAEKLLQFPLLGEAIDGKWNLNLRHGFNMTTDHHLFKTAAGTGRLPLFEGKMMWQFETDFANFRYWINEYEGRQALLGKQKDQGQLLDYQTYRAAFRRIASSTNQRTFVATVIPAHFFIAESLSYVTADVMADAEKVFFVALLNSFTVDFYIRQMVTANLNMFYVYQVPIPRLTAADPAFNPIVTRAAQLICTTPAFDSLAEAVGLHSHRDGVTDSIKRATLRAELDGLIAHLYGLTELEFAHVLSTFPLVAEEIKTAAMGAYRVGTVN</sequence>
<evidence type="ECO:0000259" key="6">
    <source>
        <dbReference type="Pfam" id="PF07669"/>
    </source>
</evidence>